<proteinExistence type="predicted"/>
<evidence type="ECO:0000313" key="2">
    <source>
        <dbReference type="EMBL" id="OSX79121.1"/>
    </source>
</evidence>
<feature type="region of interest" description="Disordered" evidence="1">
    <location>
        <begin position="213"/>
        <end position="250"/>
    </location>
</feature>
<organism evidence="2 3">
    <name type="scientific">Porphyra umbilicalis</name>
    <name type="common">Purple laver</name>
    <name type="synonym">Red alga</name>
    <dbReference type="NCBI Taxonomy" id="2786"/>
    <lineage>
        <taxon>Eukaryota</taxon>
        <taxon>Rhodophyta</taxon>
        <taxon>Bangiophyceae</taxon>
        <taxon>Bangiales</taxon>
        <taxon>Bangiaceae</taxon>
        <taxon>Porphyra</taxon>
    </lineage>
</organism>
<dbReference type="AlphaFoldDB" id="A0A1X6PE31"/>
<protein>
    <submittedName>
        <fullName evidence="2">Uncharacterized protein</fullName>
    </submittedName>
</protein>
<dbReference type="Proteomes" id="UP000218209">
    <property type="component" value="Unassembled WGS sequence"/>
</dbReference>
<accession>A0A1X6PE31</accession>
<sequence>EGGGDAPPTPLNACPRAGLSRAAVALLFFSRRTPASHQCISLSRPPLTRATIARLFPSRHRKVSANAVRTHLLRLWELVVRVLNDADTAELWATAMVVRGAASLSSSRSQRADTTAVPLPESLLLPSFPAIDGTLLTVYTAGDQSVIDLADPASAAAFFMSLGRPACGREVVVRGLSLPPRPITLSGRRCPRCLQATAANNLGGLFRCILPAPRHRPPRPSSAGATHRPDAPRTHPPSSGGTGVEGTDGVGGGDFWAVGTRREYSQYSLMCHSLGEHALKVNGPWSLRTTISRNLGLKEGATFVAHPCHENA</sequence>
<gene>
    <name evidence="2" type="ORF">BU14_0086s0008</name>
</gene>
<feature type="compositionally biased region" description="Gly residues" evidence="1">
    <location>
        <begin position="240"/>
        <end position="250"/>
    </location>
</feature>
<keyword evidence="3" id="KW-1185">Reference proteome</keyword>
<name>A0A1X6PE31_PORUM</name>
<dbReference type="EMBL" id="KV918797">
    <property type="protein sequence ID" value="OSX79121.1"/>
    <property type="molecule type" value="Genomic_DNA"/>
</dbReference>
<reference evidence="2 3" key="1">
    <citation type="submission" date="2017-03" db="EMBL/GenBank/DDBJ databases">
        <title>WGS assembly of Porphyra umbilicalis.</title>
        <authorList>
            <person name="Brawley S.H."/>
            <person name="Blouin N.A."/>
            <person name="Ficko-Blean E."/>
            <person name="Wheeler G.L."/>
            <person name="Lohr M."/>
            <person name="Goodson H.V."/>
            <person name="Jenkins J.W."/>
            <person name="Blaby-Haas C.E."/>
            <person name="Helliwell K.E."/>
            <person name="Chan C."/>
            <person name="Marriage T."/>
            <person name="Bhattacharya D."/>
            <person name="Klein A.S."/>
            <person name="Badis Y."/>
            <person name="Brodie J."/>
            <person name="Cao Y."/>
            <person name="Collen J."/>
            <person name="Dittami S.M."/>
            <person name="Gachon C.M."/>
            <person name="Green B.R."/>
            <person name="Karpowicz S."/>
            <person name="Kim J.W."/>
            <person name="Kudahl U."/>
            <person name="Lin S."/>
            <person name="Michel G."/>
            <person name="Mittag M."/>
            <person name="Olson B.J."/>
            <person name="Pangilinan J."/>
            <person name="Peng Y."/>
            <person name="Qiu H."/>
            <person name="Shu S."/>
            <person name="Singer J.T."/>
            <person name="Smith A.G."/>
            <person name="Sprecher B.N."/>
            <person name="Wagner V."/>
            <person name="Wang W."/>
            <person name="Wang Z.-Y."/>
            <person name="Yan J."/>
            <person name="Yarish C."/>
            <person name="Zoeuner-Riek S."/>
            <person name="Zhuang Y."/>
            <person name="Zou Y."/>
            <person name="Lindquist E.A."/>
            <person name="Grimwood J."/>
            <person name="Barry K."/>
            <person name="Rokhsar D.S."/>
            <person name="Schmutz J."/>
            <person name="Stiller J.W."/>
            <person name="Grossman A.R."/>
            <person name="Prochnik S.E."/>
        </authorList>
    </citation>
    <scope>NUCLEOTIDE SEQUENCE [LARGE SCALE GENOMIC DNA]</scope>
    <source>
        <strain evidence="2">4086291</strain>
    </source>
</reference>
<evidence type="ECO:0000256" key="1">
    <source>
        <dbReference type="SAM" id="MobiDB-lite"/>
    </source>
</evidence>
<evidence type="ECO:0000313" key="3">
    <source>
        <dbReference type="Proteomes" id="UP000218209"/>
    </source>
</evidence>
<feature type="non-terminal residue" evidence="2">
    <location>
        <position position="1"/>
    </location>
</feature>